<evidence type="ECO:0000256" key="3">
    <source>
        <dbReference type="SAM" id="Coils"/>
    </source>
</evidence>
<reference evidence="6 7" key="1">
    <citation type="journal article" date="2017" name="Nat. Ecol. Evol.">
        <title>Scallop genome provides insights into evolution of bilaterian karyotype and development.</title>
        <authorList>
            <person name="Wang S."/>
            <person name="Zhang J."/>
            <person name="Jiao W."/>
            <person name="Li J."/>
            <person name="Xun X."/>
            <person name="Sun Y."/>
            <person name="Guo X."/>
            <person name="Huan P."/>
            <person name="Dong B."/>
            <person name="Zhang L."/>
            <person name="Hu X."/>
            <person name="Sun X."/>
            <person name="Wang J."/>
            <person name="Zhao C."/>
            <person name="Wang Y."/>
            <person name="Wang D."/>
            <person name="Huang X."/>
            <person name="Wang R."/>
            <person name="Lv J."/>
            <person name="Li Y."/>
            <person name="Zhang Z."/>
            <person name="Liu B."/>
            <person name="Lu W."/>
            <person name="Hui Y."/>
            <person name="Liang J."/>
            <person name="Zhou Z."/>
            <person name="Hou R."/>
            <person name="Li X."/>
            <person name="Liu Y."/>
            <person name="Li H."/>
            <person name="Ning X."/>
            <person name="Lin Y."/>
            <person name="Zhao L."/>
            <person name="Xing Q."/>
            <person name="Dou J."/>
            <person name="Li Y."/>
            <person name="Mao J."/>
            <person name="Guo H."/>
            <person name="Dou H."/>
            <person name="Li T."/>
            <person name="Mu C."/>
            <person name="Jiang W."/>
            <person name="Fu Q."/>
            <person name="Fu X."/>
            <person name="Miao Y."/>
            <person name="Liu J."/>
            <person name="Yu Q."/>
            <person name="Li R."/>
            <person name="Liao H."/>
            <person name="Li X."/>
            <person name="Kong Y."/>
            <person name="Jiang Z."/>
            <person name="Chourrout D."/>
            <person name="Li R."/>
            <person name="Bao Z."/>
        </authorList>
    </citation>
    <scope>NUCLEOTIDE SEQUENCE [LARGE SCALE GENOMIC DNA]</scope>
    <source>
        <strain evidence="6 7">PY_sf001</strain>
    </source>
</reference>
<keyword evidence="7" id="KW-1185">Reference proteome</keyword>
<dbReference type="InterPro" id="IPR008983">
    <property type="entry name" value="Tumour_necrosis_fac-like_dom"/>
</dbReference>
<accession>A0A210Q311</accession>
<dbReference type="GO" id="GO:0005576">
    <property type="term" value="C:extracellular region"/>
    <property type="evidence" value="ECO:0007669"/>
    <property type="project" value="UniProtKB-SubCell"/>
</dbReference>
<evidence type="ECO:0000313" key="6">
    <source>
        <dbReference type="EMBL" id="OWF43124.1"/>
    </source>
</evidence>
<sequence length="192" mass="21889">MVRMFEFALFSIGLHLCVSAESDQHILQEFEKMRAEMAELKKSNEIMSEEMRELKAIVRQKSNTGVQRNKRVLSNYGVSFSAELGSHLHKIVRGQPIVYDRVHLNYGNGYNSSNGIFVVPLDGVYVFYWNLMTDSTSALDTTLMSSRSRLADGYAHAGSTERREIAGKIDFFHEDVDVTAFSRRPWRSNEAP</sequence>
<feature type="chain" id="PRO_5012826511" description="C1q domain-containing protein" evidence="4">
    <location>
        <begin position="21"/>
        <end position="192"/>
    </location>
</feature>
<comment type="subcellular location">
    <subcellularLocation>
        <location evidence="1">Secreted</location>
    </subcellularLocation>
</comment>
<dbReference type="OrthoDB" id="6118592at2759"/>
<evidence type="ECO:0000256" key="1">
    <source>
        <dbReference type="ARBA" id="ARBA00004613"/>
    </source>
</evidence>
<gene>
    <name evidence="6" type="ORF">KP79_PYT01918</name>
</gene>
<dbReference type="Pfam" id="PF00386">
    <property type="entry name" value="C1q"/>
    <property type="match status" value="1"/>
</dbReference>
<feature type="domain" description="C1q" evidence="5">
    <location>
        <begin position="73"/>
        <end position="192"/>
    </location>
</feature>
<keyword evidence="4" id="KW-0732">Signal</keyword>
<evidence type="ECO:0000256" key="2">
    <source>
        <dbReference type="ARBA" id="ARBA00022525"/>
    </source>
</evidence>
<dbReference type="AlphaFoldDB" id="A0A210Q311"/>
<dbReference type="PANTHER" id="PTHR15427">
    <property type="entry name" value="EMILIN ELASTIN MICROFIBRIL INTERFACE-LOCATED PROTEIN ELASTIN MICROFIBRIL INTERFACER"/>
    <property type="match status" value="1"/>
</dbReference>
<dbReference type="PANTHER" id="PTHR15427:SF50">
    <property type="entry name" value="COMPLEMENT C1Q TUMOR NECROSIS FACTOR-RELATED PROTEIN 2-LIKE"/>
    <property type="match status" value="1"/>
</dbReference>
<comment type="caution">
    <text evidence="6">The sequence shown here is derived from an EMBL/GenBank/DDBJ whole genome shotgun (WGS) entry which is preliminary data.</text>
</comment>
<dbReference type="EMBL" id="NEDP02005162">
    <property type="protein sequence ID" value="OWF43124.1"/>
    <property type="molecule type" value="Genomic_DNA"/>
</dbReference>
<protein>
    <recommendedName>
        <fullName evidence="5">C1q domain-containing protein</fullName>
    </recommendedName>
</protein>
<dbReference type="InterPro" id="IPR050392">
    <property type="entry name" value="Collagen/C1q_domain"/>
</dbReference>
<organism evidence="6 7">
    <name type="scientific">Mizuhopecten yessoensis</name>
    <name type="common">Japanese scallop</name>
    <name type="synonym">Patinopecten yessoensis</name>
    <dbReference type="NCBI Taxonomy" id="6573"/>
    <lineage>
        <taxon>Eukaryota</taxon>
        <taxon>Metazoa</taxon>
        <taxon>Spiralia</taxon>
        <taxon>Lophotrochozoa</taxon>
        <taxon>Mollusca</taxon>
        <taxon>Bivalvia</taxon>
        <taxon>Autobranchia</taxon>
        <taxon>Pteriomorphia</taxon>
        <taxon>Pectinida</taxon>
        <taxon>Pectinoidea</taxon>
        <taxon>Pectinidae</taxon>
        <taxon>Mizuhopecten</taxon>
    </lineage>
</organism>
<dbReference type="PROSITE" id="PS50871">
    <property type="entry name" value="C1Q"/>
    <property type="match status" value="1"/>
</dbReference>
<evidence type="ECO:0000256" key="4">
    <source>
        <dbReference type="SAM" id="SignalP"/>
    </source>
</evidence>
<dbReference type="InterPro" id="IPR001073">
    <property type="entry name" value="C1q_dom"/>
</dbReference>
<dbReference type="Gene3D" id="2.60.120.40">
    <property type="match status" value="1"/>
</dbReference>
<dbReference type="Proteomes" id="UP000242188">
    <property type="component" value="Unassembled WGS sequence"/>
</dbReference>
<feature type="coiled-coil region" evidence="3">
    <location>
        <begin position="30"/>
        <end position="57"/>
    </location>
</feature>
<proteinExistence type="predicted"/>
<dbReference type="SUPFAM" id="SSF49842">
    <property type="entry name" value="TNF-like"/>
    <property type="match status" value="1"/>
</dbReference>
<keyword evidence="3" id="KW-0175">Coiled coil</keyword>
<name>A0A210Q311_MIZYE</name>
<evidence type="ECO:0000313" key="7">
    <source>
        <dbReference type="Proteomes" id="UP000242188"/>
    </source>
</evidence>
<evidence type="ECO:0000259" key="5">
    <source>
        <dbReference type="PROSITE" id="PS50871"/>
    </source>
</evidence>
<keyword evidence="2" id="KW-0964">Secreted</keyword>
<feature type="signal peptide" evidence="4">
    <location>
        <begin position="1"/>
        <end position="20"/>
    </location>
</feature>